<evidence type="ECO:0000313" key="2">
    <source>
        <dbReference type="EMBL" id="KPD04438.1"/>
    </source>
</evidence>
<accession>A0A0N0ZC54</accession>
<keyword evidence="1 2" id="KW-0456">Lyase</keyword>
<dbReference type="SUPFAM" id="SSF51569">
    <property type="entry name" value="Aldolase"/>
    <property type="match status" value="1"/>
</dbReference>
<organism evidence="2 3">
    <name type="scientific">Moellerella wisconsensis ATCC 35017</name>
    <dbReference type="NCBI Taxonomy" id="1354267"/>
    <lineage>
        <taxon>Bacteria</taxon>
        <taxon>Pseudomonadati</taxon>
        <taxon>Pseudomonadota</taxon>
        <taxon>Gammaproteobacteria</taxon>
        <taxon>Enterobacterales</taxon>
        <taxon>Morganellaceae</taxon>
        <taxon>Moellerella</taxon>
    </lineage>
</organism>
<name>A0A0N0ZC54_9GAMM</name>
<proteinExistence type="predicted"/>
<dbReference type="AlphaFoldDB" id="A0A0N0ZC54"/>
<protein>
    <submittedName>
        <fullName evidence="2">N-acetylneuraminate lyase</fullName>
        <ecNumber evidence="2">4.-.-.-</ecNumber>
        <ecNumber evidence="2">4.1.3.3</ecNumber>
    </submittedName>
</protein>
<gene>
    <name evidence="2" type="ORF">M992_0134</name>
</gene>
<dbReference type="EMBL" id="LGAA01000002">
    <property type="protein sequence ID" value="KPD04438.1"/>
    <property type="molecule type" value="Genomic_DNA"/>
</dbReference>
<dbReference type="InterPro" id="IPR002220">
    <property type="entry name" value="DapA-like"/>
</dbReference>
<dbReference type="InterPro" id="IPR013785">
    <property type="entry name" value="Aldolase_TIM"/>
</dbReference>
<dbReference type="EC" id="4.1.3.3" evidence="2"/>
<dbReference type="GO" id="GO:0008747">
    <property type="term" value="F:N-acetylneuraminate lyase activity"/>
    <property type="evidence" value="ECO:0007669"/>
    <property type="project" value="UniProtKB-EC"/>
</dbReference>
<dbReference type="Gene3D" id="3.20.20.70">
    <property type="entry name" value="Aldolase class I"/>
    <property type="match status" value="1"/>
</dbReference>
<evidence type="ECO:0000313" key="3">
    <source>
        <dbReference type="Proteomes" id="UP000053226"/>
    </source>
</evidence>
<keyword evidence="3" id="KW-1185">Reference proteome</keyword>
<reference evidence="2 3" key="1">
    <citation type="submission" date="2015-07" db="EMBL/GenBank/DDBJ databases">
        <title>ATOL: Assembling a taxonomically balanced genome-scale reconstruction of the evolutionary history of the Enterobacteriaceae.</title>
        <authorList>
            <person name="Plunkett G.III."/>
            <person name="Neeno-Eckwall E.C."/>
            <person name="Glasner J.D."/>
            <person name="Perna N.T."/>
        </authorList>
    </citation>
    <scope>NUCLEOTIDE SEQUENCE [LARGE SCALE GENOMIC DNA]</scope>
    <source>
        <strain evidence="2 3">ATCC 35017</strain>
    </source>
</reference>
<dbReference type="EC" id="4.-.-.-" evidence="2"/>
<comment type="caution">
    <text evidence="2">The sequence shown here is derived from an EMBL/GenBank/DDBJ whole genome shotgun (WGS) entry which is preliminary data.</text>
</comment>
<evidence type="ECO:0000256" key="1">
    <source>
        <dbReference type="ARBA" id="ARBA00023239"/>
    </source>
</evidence>
<sequence length="50" mass="5246">MIAAPHIPFAADGSVNYPVIDQIAKYLIISGVKGTYVLGITGEGIHCCVE</sequence>
<dbReference type="Pfam" id="PF00701">
    <property type="entry name" value="DHDPS"/>
    <property type="match status" value="1"/>
</dbReference>
<dbReference type="Proteomes" id="UP000053226">
    <property type="component" value="Unassembled WGS sequence"/>
</dbReference>